<protein>
    <submittedName>
        <fullName evidence="6">CvpA family protein</fullName>
    </submittedName>
</protein>
<keyword evidence="4 5" id="KW-0472">Membrane</keyword>
<dbReference type="PANTHER" id="PTHR37306">
    <property type="entry name" value="COLICIN V PRODUCTION PROTEIN"/>
    <property type="match status" value="1"/>
</dbReference>
<reference evidence="6 7" key="1">
    <citation type="submission" date="2010-07" db="EMBL/GenBank/DDBJ databases">
        <authorList>
            <person name="Sid Ahmed O."/>
        </authorList>
    </citation>
    <scope>NUCLEOTIDE SEQUENCE [LARGE SCALE GENOMIC DNA]</scope>
    <source>
        <strain evidence="6 7">TX4248</strain>
    </source>
</reference>
<keyword evidence="2 5" id="KW-0812">Transmembrane</keyword>
<evidence type="ECO:0000256" key="4">
    <source>
        <dbReference type="ARBA" id="ARBA00023136"/>
    </source>
</evidence>
<accession>A0A125W1T1</accession>
<evidence type="ECO:0000256" key="1">
    <source>
        <dbReference type="ARBA" id="ARBA00004141"/>
    </source>
</evidence>
<gene>
    <name evidence="6" type="primary">cvpA</name>
    <name evidence="6" type="ORF">HMPREF9498_03193</name>
</gene>
<dbReference type="AlphaFoldDB" id="A0A125W1T1"/>
<dbReference type="PANTHER" id="PTHR37306:SF1">
    <property type="entry name" value="COLICIN V PRODUCTION PROTEIN"/>
    <property type="match status" value="1"/>
</dbReference>
<evidence type="ECO:0000313" key="6">
    <source>
        <dbReference type="EMBL" id="EFM81254.1"/>
    </source>
</evidence>
<feature type="transmembrane region" description="Helical" evidence="5">
    <location>
        <begin position="79"/>
        <end position="107"/>
    </location>
</feature>
<organism evidence="6 7">
    <name type="scientific">Enterococcus faecalis TX4248</name>
    <dbReference type="NCBI Taxonomy" id="749495"/>
    <lineage>
        <taxon>Bacteria</taxon>
        <taxon>Bacillati</taxon>
        <taxon>Bacillota</taxon>
        <taxon>Bacilli</taxon>
        <taxon>Lactobacillales</taxon>
        <taxon>Enterococcaceae</taxon>
        <taxon>Enterococcus</taxon>
    </lineage>
</organism>
<evidence type="ECO:0000256" key="3">
    <source>
        <dbReference type="ARBA" id="ARBA00022989"/>
    </source>
</evidence>
<dbReference type="Pfam" id="PF02674">
    <property type="entry name" value="Colicin_V"/>
    <property type="match status" value="1"/>
</dbReference>
<dbReference type="InterPro" id="IPR003825">
    <property type="entry name" value="Colicin-V_CvpA"/>
</dbReference>
<comment type="subcellular location">
    <subcellularLocation>
        <location evidence="1">Membrane</location>
        <topology evidence="1">Multi-pass membrane protein</topology>
    </subcellularLocation>
</comment>
<evidence type="ECO:0000256" key="2">
    <source>
        <dbReference type="ARBA" id="ARBA00022692"/>
    </source>
</evidence>
<keyword evidence="3 5" id="KW-1133">Transmembrane helix</keyword>
<dbReference type="HOGENOM" id="CLU_092720_3_0_9"/>
<feature type="transmembrane region" description="Helical" evidence="5">
    <location>
        <begin position="23"/>
        <end position="43"/>
    </location>
</feature>
<dbReference type="EMBL" id="AEBR01000110">
    <property type="protein sequence ID" value="EFM81254.1"/>
    <property type="molecule type" value="Genomic_DNA"/>
</dbReference>
<proteinExistence type="predicted"/>
<dbReference type="GO" id="GO:0016020">
    <property type="term" value="C:membrane"/>
    <property type="evidence" value="ECO:0007669"/>
    <property type="project" value="UniProtKB-SubCell"/>
</dbReference>
<evidence type="ECO:0000313" key="7">
    <source>
        <dbReference type="Proteomes" id="UP000004846"/>
    </source>
</evidence>
<dbReference type="Proteomes" id="UP000004846">
    <property type="component" value="Unassembled WGS sequence"/>
</dbReference>
<comment type="caution">
    <text evidence="6">The sequence shown here is derived from an EMBL/GenBank/DDBJ whole genome shotgun (WGS) entry which is preliminary data.</text>
</comment>
<sequence>MLTILILLLLAFGFYTGAKRGLILQVLYSVGYLISYFVARTYYKEVASHLELYIPYPSVTPTSKLVFFNQEISLDLDKAFYSAVAFLLLLFAGWLVVRFLAIFLHGLTFIPVLKQVNGLLGGVLSVLVLYVGLFLVLATASMIPSDIVQNQFRSSGLARGIVKNTPILTKQAYELWVEPITK</sequence>
<name>A0A125W1T1_ENTFL</name>
<feature type="transmembrane region" description="Helical" evidence="5">
    <location>
        <begin position="119"/>
        <end position="143"/>
    </location>
</feature>
<dbReference type="GO" id="GO:0009403">
    <property type="term" value="P:toxin biosynthetic process"/>
    <property type="evidence" value="ECO:0007669"/>
    <property type="project" value="InterPro"/>
</dbReference>
<evidence type="ECO:0000256" key="5">
    <source>
        <dbReference type="SAM" id="Phobius"/>
    </source>
</evidence>
<dbReference type="RefSeq" id="WP_002357705.1">
    <property type="nucleotide sequence ID" value="NZ_GL454489.1"/>
</dbReference>
<dbReference type="GeneID" id="60893782"/>